<dbReference type="Pfam" id="PF00196">
    <property type="entry name" value="GerE"/>
    <property type="match status" value="1"/>
</dbReference>
<dbReference type="GO" id="GO:0006355">
    <property type="term" value="P:regulation of DNA-templated transcription"/>
    <property type="evidence" value="ECO:0007669"/>
    <property type="project" value="InterPro"/>
</dbReference>
<accession>A0A6I4NXQ5</accession>
<dbReference type="PROSITE" id="PS00622">
    <property type="entry name" value="HTH_LUXR_1"/>
    <property type="match status" value="1"/>
</dbReference>
<dbReference type="RefSeq" id="WP_160425111.1">
    <property type="nucleotide sequence ID" value="NZ_WSTA01000049.1"/>
</dbReference>
<dbReference type="GO" id="GO:0003677">
    <property type="term" value="F:DNA binding"/>
    <property type="evidence" value="ECO:0007669"/>
    <property type="project" value="InterPro"/>
</dbReference>
<dbReference type="InterPro" id="IPR016032">
    <property type="entry name" value="Sig_transdc_resp-reg_C-effctor"/>
</dbReference>
<dbReference type="EMBL" id="WSTA01000049">
    <property type="protein sequence ID" value="MWB99140.1"/>
    <property type="molecule type" value="Genomic_DNA"/>
</dbReference>
<organism evidence="2 3">
    <name type="scientific">Agromyces seonyuensis</name>
    <dbReference type="NCBI Taxonomy" id="2662446"/>
    <lineage>
        <taxon>Bacteria</taxon>
        <taxon>Bacillati</taxon>
        <taxon>Actinomycetota</taxon>
        <taxon>Actinomycetes</taxon>
        <taxon>Micrococcales</taxon>
        <taxon>Microbacteriaceae</taxon>
        <taxon>Agromyces</taxon>
    </lineage>
</organism>
<dbReference type="PROSITE" id="PS50043">
    <property type="entry name" value="HTH_LUXR_2"/>
    <property type="match status" value="1"/>
</dbReference>
<dbReference type="PRINTS" id="PR00038">
    <property type="entry name" value="HTHLUXR"/>
</dbReference>
<proteinExistence type="predicted"/>
<dbReference type="InterPro" id="IPR058852">
    <property type="entry name" value="HTH_77"/>
</dbReference>
<dbReference type="InterPro" id="IPR027417">
    <property type="entry name" value="P-loop_NTPase"/>
</dbReference>
<dbReference type="SUPFAM" id="SSF52540">
    <property type="entry name" value="P-loop containing nucleoside triphosphate hydrolases"/>
    <property type="match status" value="1"/>
</dbReference>
<protein>
    <recommendedName>
        <fullName evidence="1">HTH luxR-type domain-containing protein</fullName>
    </recommendedName>
</protein>
<dbReference type="Gene3D" id="1.10.10.10">
    <property type="entry name" value="Winged helix-like DNA-binding domain superfamily/Winged helix DNA-binding domain"/>
    <property type="match status" value="1"/>
</dbReference>
<comment type="caution">
    <text evidence="2">The sequence shown here is derived from an EMBL/GenBank/DDBJ whole genome shotgun (WGS) entry which is preliminary data.</text>
</comment>
<dbReference type="SUPFAM" id="SSF46894">
    <property type="entry name" value="C-terminal effector domain of the bipartite response regulators"/>
    <property type="match status" value="1"/>
</dbReference>
<name>A0A6I4NXQ5_9MICO</name>
<keyword evidence="3" id="KW-1185">Reference proteome</keyword>
<dbReference type="AlphaFoldDB" id="A0A6I4NXQ5"/>
<dbReference type="CDD" id="cd06170">
    <property type="entry name" value="LuxR_C_like"/>
    <property type="match status" value="1"/>
</dbReference>
<evidence type="ECO:0000313" key="2">
    <source>
        <dbReference type="EMBL" id="MWB99140.1"/>
    </source>
</evidence>
<dbReference type="InterPro" id="IPR000792">
    <property type="entry name" value="Tscrpt_reg_LuxR_C"/>
</dbReference>
<feature type="domain" description="HTH luxR-type" evidence="1">
    <location>
        <begin position="726"/>
        <end position="791"/>
    </location>
</feature>
<dbReference type="PANTHER" id="PTHR47691:SF3">
    <property type="entry name" value="HTH-TYPE TRANSCRIPTIONAL REGULATOR RV0890C-RELATED"/>
    <property type="match status" value="1"/>
</dbReference>
<dbReference type="Pfam" id="PF25872">
    <property type="entry name" value="HTH_77"/>
    <property type="match status" value="1"/>
</dbReference>
<evidence type="ECO:0000259" key="1">
    <source>
        <dbReference type="PROSITE" id="PS50043"/>
    </source>
</evidence>
<dbReference type="InterPro" id="IPR036388">
    <property type="entry name" value="WH-like_DNA-bd_sf"/>
</dbReference>
<dbReference type="SMART" id="SM00421">
    <property type="entry name" value="HTH_LUXR"/>
    <property type="match status" value="1"/>
</dbReference>
<sequence>MELHGRQRETAALERDLASGARCISINGRAGVGKTAMLVSLSATPRRDADVWNVDLAGASNGGSAFDEAARRLGLTSRGGAGGVGAIASRIGRGRVVLAVDHSEELEVERTSVESLLEACPQLTIVVTRNEPLELDASTIRLHPLAVPGEDADYEAIREEPSVRLFIDRATRSSPDFRIDPGNAGEIAEICRLVGGLPLAIELAAARVRVLSTGRLVQELRRGRDAAGLDLLSARGGGAQLSIRAALASTSRQLSGPARRLLRQLSEFVGPVPLEVAVALGARTPAQNVDELEELVDLRLIELRRSVGPASAYDLLPIVRAYARESTSSSDEDARRRRAVLAALLREAASAVESAAGSPSIATVQSLRRDLVEEARRIVADEPGRAAGWLADCAATLNGFAERASVSDLLEEVVRADALGSAEREAQARALLWSAHLLALSPDGAGIAAAVSERHRRAVELIDPRTEPLLSLQAHFLGIMNFVITGDLRAAAASAAAGAAEAAALPHAAWAARFEVWLAAAAHAAGDLDGAVARSVGAFERGTRVQDAYTIVGATVILHSLPPGAVPADLPLPSLETALGIARRQHDVAQEGYVLATLTSAAFDAGRFRAAAHWCAEKLAQGAMRGWSLDSEISLAHAAFIAVELGDLEFAARMLGALRADRDRIERAMPPRTRDQFAAANAAVEARFGSTWPALLLGDGGLAISEAVPLAVRWLRANADVDEESGVPTPFALTARELEVLELLADGLMNKEIAVRLGCSPKTVMHHSGSIYRKLGVRGRAEATAVAHRNGLLEPR</sequence>
<dbReference type="Proteomes" id="UP000438182">
    <property type="component" value="Unassembled WGS sequence"/>
</dbReference>
<dbReference type="PANTHER" id="PTHR47691">
    <property type="entry name" value="REGULATOR-RELATED"/>
    <property type="match status" value="1"/>
</dbReference>
<evidence type="ECO:0000313" key="3">
    <source>
        <dbReference type="Proteomes" id="UP000438182"/>
    </source>
</evidence>
<gene>
    <name evidence="2" type="ORF">GB864_11355</name>
</gene>
<reference evidence="2 3" key="1">
    <citation type="submission" date="2019-12" db="EMBL/GenBank/DDBJ databases">
        <authorList>
            <person name="Kim Y.S."/>
        </authorList>
    </citation>
    <scope>NUCLEOTIDE SEQUENCE [LARGE SCALE GENOMIC DNA]</scope>
    <source>
        <strain evidence="2 3">MMS17-SY077</strain>
    </source>
</reference>